<comment type="similarity">
    <text evidence="8">Belongs to the transferase hexapeptide repeat family. LpxA subfamily.</text>
</comment>
<comment type="catalytic activity">
    <reaction evidence="8">
        <text>a (3R)-hydroxyacyl-[ACP] + UDP-N-acetyl-alpha-D-glucosamine = a UDP-3-O-[(3R)-3-hydroxyacyl]-N-acetyl-alpha-D-glucosamine + holo-[ACP]</text>
        <dbReference type="Rhea" id="RHEA:67812"/>
        <dbReference type="Rhea" id="RHEA-COMP:9685"/>
        <dbReference type="Rhea" id="RHEA-COMP:9945"/>
        <dbReference type="ChEBI" id="CHEBI:57705"/>
        <dbReference type="ChEBI" id="CHEBI:64479"/>
        <dbReference type="ChEBI" id="CHEBI:78827"/>
        <dbReference type="ChEBI" id="CHEBI:173225"/>
        <dbReference type="EC" id="2.3.1.129"/>
    </reaction>
</comment>
<dbReference type="Proteomes" id="UP000270261">
    <property type="component" value="Unassembled WGS sequence"/>
</dbReference>
<comment type="subunit">
    <text evidence="8">Homotrimer.</text>
</comment>
<sequence length="264" mass="28146">MAQPLIHPTAVIDPAAELDSSVEVGPYAVIGPRVRIGAGSRIAAHVVLEGPTTLGENNRLYPFCSVGAAPQDKKYAGEDTSLEIGNGNTIRECVTINRGTAQDVGVTRLGDDNWIMAYVHIAHDCQVGSHTIFANTTNLAGHVHIGDWVILGGNSQVHQFCKIGAHAMTGTGSIVLQDIPPYVMASGNPLATHGINSEGLRRRGFTPDEITAIRRAYKTLYRQGLSLAEAREALQAQAVADELHQKCLGPLVQFLGEATRGIAR</sequence>
<dbReference type="InterPro" id="IPR018357">
    <property type="entry name" value="Hexapep_transf_CS"/>
</dbReference>
<dbReference type="EC" id="2.3.1.129" evidence="8"/>
<dbReference type="InterPro" id="IPR029098">
    <property type="entry name" value="Acetyltransf_C"/>
</dbReference>
<dbReference type="GO" id="GO:0009245">
    <property type="term" value="P:lipid A biosynthetic process"/>
    <property type="evidence" value="ECO:0007669"/>
    <property type="project" value="UniProtKB-UniRule"/>
</dbReference>
<dbReference type="CDD" id="cd03351">
    <property type="entry name" value="LbH_UDP-GlcNAc_AT"/>
    <property type="match status" value="1"/>
</dbReference>
<dbReference type="GO" id="GO:0008780">
    <property type="term" value="F:acyl-[acyl-carrier-protein]-UDP-N-acetylglucosamine O-acyltransferase activity"/>
    <property type="evidence" value="ECO:0007669"/>
    <property type="project" value="UniProtKB-UniRule"/>
</dbReference>
<proteinExistence type="inferred from homology"/>
<comment type="subcellular location">
    <subcellularLocation>
        <location evidence="8">Cytoplasm</location>
    </subcellularLocation>
</comment>
<reference evidence="10 11" key="1">
    <citation type="submission" date="2018-11" db="EMBL/GenBank/DDBJ databases">
        <title>Genome sequencing of Lautropia sp. KCOM 2505 (= ChDC F240).</title>
        <authorList>
            <person name="Kook J.-K."/>
            <person name="Park S.-N."/>
            <person name="Lim Y.K."/>
        </authorList>
    </citation>
    <scope>NUCLEOTIDE SEQUENCE [LARGE SCALE GENOMIC DNA]</scope>
    <source>
        <strain evidence="10 11">KCOM 2505</strain>
    </source>
</reference>
<dbReference type="InterPro" id="IPR010137">
    <property type="entry name" value="Lipid_A_LpxA"/>
</dbReference>
<evidence type="ECO:0000256" key="1">
    <source>
        <dbReference type="ARBA" id="ARBA00022490"/>
    </source>
</evidence>
<evidence type="ECO:0000256" key="7">
    <source>
        <dbReference type="ARBA" id="ARBA00023315"/>
    </source>
</evidence>
<dbReference type="HAMAP" id="MF_00387">
    <property type="entry name" value="LpxA"/>
    <property type="match status" value="1"/>
</dbReference>
<keyword evidence="3 8" id="KW-0441">Lipid A biosynthesis</keyword>
<evidence type="ECO:0000256" key="8">
    <source>
        <dbReference type="HAMAP-Rule" id="MF_00387"/>
    </source>
</evidence>
<dbReference type="PANTHER" id="PTHR43480:SF1">
    <property type="entry name" value="ACYL-[ACYL-CARRIER-PROTEIN]--UDP-N-ACETYLGLUCOSAMINE O-ACYLTRANSFERASE, MITOCHONDRIAL-RELATED"/>
    <property type="match status" value="1"/>
</dbReference>
<gene>
    <name evidence="8" type="primary">lpxA</name>
    <name evidence="10" type="ORF">EHV23_04585</name>
</gene>
<dbReference type="PROSITE" id="PS00101">
    <property type="entry name" value="HEXAPEP_TRANSFERASES"/>
    <property type="match status" value="1"/>
</dbReference>
<keyword evidence="11" id="KW-1185">Reference proteome</keyword>
<dbReference type="RefSeq" id="WP_125094902.1">
    <property type="nucleotide sequence ID" value="NZ_RRUE01000001.1"/>
</dbReference>
<dbReference type="OrthoDB" id="9807278at2"/>
<evidence type="ECO:0000256" key="6">
    <source>
        <dbReference type="ARBA" id="ARBA00023098"/>
    </source>
</evidence>
<evidence type="ECO:0000256" key="4">
    <source>
        <dbReference type="ARBA" id="ARBA00022679"/>
    </source>
</evidence>
<keyword evidence="6 8" id="KW-0443">Lipid metabolism</keyword>
<comment type="pathway">
    <text evidence="8">Glycolipid biosynthesis; lipid IV(A) biosynthesis; lipid IV(A) from (3R)-3-hydroxytetradecanoyl-[acyl-carrier-protein] and UDP-N-acetyl-alpha-D-glucosamine: step 1/6.</text>
</comment>
<keyword evidence="7 8" id="KW-0012">Acyltransferase</keyword>
<evidence type="ECO:0000256" key="5">
    <source>
        <dbReference type="ARBA" id="ARBA00022737"/>
    </source>
</evidence>
<keyword evidence="5 8" id="KW-0677">Repeat</keyword>
<comment type="function">
    <text evidence="8">Involved in the biosynthesis of lipid A, a phosphorylated glycolipid that anchors the lipopolysaccharide to the outer membrane of the cell.</text>
</comment>
<dbReference type="NCBIfam" id="NF003657">
    <property type="entry name" value="PRK05289.1"/>
    <property type="match status" value="1"/>
</dbReference>
<dbReference type="UniPathway" id="UPA00359">
    <property type="reaction ID" value="UER00477"/>
</dbReference>
<feature type="domain" description="UDP N-acetylglucosamine O-acyltransferase C-terminal" evidence="9">
    <location>
        <begin position="178"/>
        <end position="262"/>
    </location>
</feature>
<dbReference type="InterPro" id="IPR037157">
    <property type="entry name" value="Acetyltransf_C_sf"/>
</dbReference>
<dbReference type="InterPro" id="IPR001451">
    <property type="entry name" value="Hexapep"/>
</dbReference>
<organism evidence="10 11">
    <name type="scientific">Lautropia dentalis</name>
    <dbReference type="NCBI Taxonomy" id="2490857"/>
    <lineage>
        <taxon>Bacteria</taxon>
        <taxon>Pseudomonadati</taxon>
        <taxon>Pseudomonadota</taxon>
        <taxon>Betaproteobacteria</taxon>
        <taxon>Burkholderiales</taxon>
        <taxon>Burkholderiaceae</taxon>
        <taxon>Lautropia</taxon>
    </lineage>
</organism>
<dbReference type="GO" id="GO:0005737">
    <property type="term" value="C:cytoplasm"/>
    <property type="evidence" value="ECO:0007669"/>
    <property type="project" value="UniProtKB-SubCell"/>
</dbReference>
<evidence type="ECO:0000313" key="11">
    <source>
        <dbReference type="Proteomes" id="UP000270261"/>
    </source>
</evidence>
<dbReference type="EMBL" id="RRUE01000001">
    <property type="protein sequence ID" value="RRN45473.1"/>
    <property type="molecule type" value="Genomic_DNA"/>
</dbReference>
<dbReference type="PIRSF" id="PIRSF000456">
    <property type="entry name" value="UDP-GlcNAc_acltr"/>
    <property type="match status" value="1"/>
</dbReference>
<dbReference type="Pfam" id="PF13720">
    <property type="entry name" value="Acetyltransf_11"/>
    <property type="match status" value="1"/>
</dbReference>
<evidence type="ECO:0000256" key="2">
    <source>
        <dbReference type="ARBA" id="ARBA00022516"/>
    </source>
</evidence>
<keyword evidence="2 8" id="KW-0444">Lipid biosynthesis</keyword>
<dbReference type="PANTHER" id="PTHR43480">
    <property type="entry name" value="ACYL-[ACYL-CARRIER-PROTEIN]--UDP-N-ACETYLGLUCOSAMINE O-ACYLTRANSFERASE"/>
    <property type="match status" value="1"/>
</dbReference>
<comment type="caution">
    <text evidence="10">The sequence shown here is derived from an EMBL/GenBank/DDBJ whole genome shotgun (WGS) entry which is preliminary data.</text>
</comment>
<evidence type="ECO:0000256" key="3">
    <source>
        <dbReference type="ARBA" id="ARBA00022556"/>
    </source>
</evidence>
<keyword evidence="1 8" id="KW-0963">Cytoplasm</keyword>
<keyword evidence="4 8" id="KW-0808">Transferase</keyword>
<dbReference type="Gene3D" id="2.160.10.10">
    <property type="entry name" value="Hexapeptide repeat proteins"/>
    <property type="match status" value="1"/>
</dbReference>
<accession>A0A426FRY9</accession>
<evidence type="ECO:0000313" key="10">
    <source>
        <dbReference type="EMBL" id="RRN45473.1"/>
    </source>
</evidence>
<dbReference type="Gene3D" id="1.20.1180.10">
    <property type="entry name" value="Udp N-acetylglucosamine O-acyltransferase, C-terminal domain"/>
    <property type="match status" value="1"/>
</dbReference>
<dbReference type="InterPro" id="IPR011004">
    <property type="entry name" value="Trimer_LpxA-like_sf"/>
</dbReference>
<protein>
    <recommendedName>
        <fullName evidence="8">Acyl-[acyl-carrier-protein]--UDP-N-acetylglucosamine O-acyltransferase</fullName>
        <shortName evidence="8">UDP-N-acetylglucosamine acyltransferase</shortName>
        <ecNumber evidence="8">2.3.1.129</ecNumber>
    </recommendedName>
</protein>
<dbReference type="NCBIfam" id="TIGR01852">
    <property type="entry name" value="lipid_A_lpxA"/>
    <property type="match status" value="1"/>
</dbReference>
<dbReference type="GO" id="GO:0016020">
    <property type="term" value="C:membrane"/>
    <property type="evidence" value="ECO:0007669"/>
    <property type="project" value="GOC"/>
</dbReference>
<name>A0A426FRY9_9BURK</name>
<dbReference type="SUPFAM" id="SSF51161">
    <property type="entry name" value="Trimeric LpxA-like enzymes"/>
    <property type="match status" value="1"/>
</dbReference>
<evidence type="ECO:0000259" key="9">
    <source>
        <dbReference type="Pfam" id="PF13720"/>
    </source>
</evidence>
<dbReference type="AlphaFoldDB" id="A0A426FRY9"/>
<dbReference type="Pfam" id="PF00132">
    <property type="entry name" value="Hexapep"/>
    <property type="match status" value="2"/>
</dbReference>